<gene>
    <name evidence="1" type="ORF">COU10_00850</name>
</gene>
<protein>
    <recommendedName>
        <fullName evidence="3">Toxin-antitoxin system YwqK family antitoxin</fullName>
    </recommendedName>
</protein>
<dbReference type="AlphaFoldDB" id="A0A2H0UNZ5"/>
<organism evidence="1 2">
    <name type="scientific">Candidatus Harrisonbacteria bacterium CG10_big_fil_rev_8_21_14_0_10_45_28</name>
    <dbReference type="NCBI Taxonomy" id="1974586"/>
    <lineage>
        <taxon>Bacteria</taxon>
        <taxon>Candidatus Harrisoniibacteriota</taxon>
    </lineage>
</organism>
<proteinExistence type="predicted"/>
<dbReference type="EMBL" id="PFBC01000015">
    <property type="protein sequence ID" value="PIR88123.1"/>
    <property type="molecule type" value="Genomic_DNA"/>
</dbReference>
<evidence type="ECO:0008006" key="3">
    <source>
        <dbReference type="Google" id="ProtNLM"/>
    </source>
</evidence>
<name>A0A2H0UNZ5_9BACT</name>
<evidence type="ECO:0000313" key="2">
    <source>
        <dbReference type="Proteomes" id="UP000230903"/>
    </source>
</evidence>
<dbReference type="SUPFAM" id="SSF82185">
    <property type="entry name" value="Histone H3 K4-specific methyltransferase SET7/9 N-terminal domain"/>
    <property type="match status" value="1"/>
</dbReference>
<reference evidence="2" key="1">
    <citation type="submission" date="2017-09" db="EMBL/GenBank/DDBJ databases">
        <title>Depth-based differentiation of microbial function through sediment-hosted aquifers and enrichment of novel symbionts in the deep terrestrial subsurface.</title>
        <authorList>
            <person name="Probst A.J."/>
            <person name="Ladd B."/>
            <person name="Jarett J.K."/>
            <person name="Geller-Mcgrath D.E."/>
            <person name="Sieber C.M.K."/>
            <person name="Emerson J.B."/>
            <person name="Anantharaman K."/>
            <person name="Thomas B.C."/>
            <person name="Malmstrom R."/>
            <person name="Stieglmeier M."/>
            <person name="Klingl A."/>
            <person name="Woyke T."/>
            <person name="Ryan C.M."/>
            <person name="Banfield J.F."/>
        </authorList>
    </citation>
    <scope>NUCLEOTIDE SEQUENCE [LARGE SCALE GENOMIC DNA]</scope>
</reference>
<dbReference type="InterPro" id="IPR018247">
    <property type="entry name" value="EF_Hand_1_Ca_BS"/>
</dbReference>
<dbReference type="PROSITE" id="PS00018">
    <property type="entry name" value="EF_HAND_1"/>
    <property type="match status" value="1"/>
</dbReference>
<accession>A0A2H0UNZ5</accession>
<dbReference type="Gene3D" id="3.90.930.1">
    <property type="match status" value="1"/>
</dbReference>
<dbReference type="Proteomes" id="UP000230903">
    <property type="component" value="Unassembled WGS sequence"/>
</dbReference>
<evidence type="ECO:0000313" key="1">
    <source>
        <dbReference type="EMBL" id="PIR88123.1"/>
    </source>
</evidence>
<comment type="caution">
    <text evidence="1">The sequence shown here is derived from an EMBL/GenBank/DDBJ whole genome shotgun (WGS) entry which is preliminary data.</text>
</comment>
<sequence>MLKFAILIASSVLVILFGVGSSAVPSLPTPPAQTEAMSLVSLPVSIFASHLPTSVVEEEAELPCLKPYRGNGMEGFVDNLGRLQGEWEFVYEDETRIICSYVDNEEQGMKYFFRADGSKKCESLMVLGERGGIFRKYDRNGMLELEGQYSPETYDKVGIWRWYTENGRLFMVKDYDCDGAVTYLDLDTQ</sequence>